<gene>
    <name evidence="2" type="ORF">HQ43_04680</name>
</gene>
<sequence length="454" mass="52035">MKKEMKKIGFILFTATLGGALVFSSCTKNEDVKQDLPIVQEETDRLPESASQFVSTYFEDYTVEKVVKRDKENEFGALYAGVLKKKNNTIITDNVKIEFDRNGQWIEIESLIDRRPIPRNLLGLLPAAIVQYVDTNYPNIGLQEIERKAYGFKVELVNDKELLFDKSGALLNDNSQGTNPNPGEGDTNTTIDQFVSTHFPGYRIVYTKIEREKGQIKKKVYLKQGYFKSYKVVFDQQDRWIEVEGDDDYYLPVPESIMRLIPASISEYVKRTYPRTFIVELKKKTYGFELELANDVELRFDVNGSLIGPDNDQGGNNPGNGGDAPIVDDRLPRIANDFLATHFPNVRIKEIKIKRRSNNPYVTMYDVDLVNGVDINFNSNGEWIEVDGDERALPNSFIETLPANIRNYISARFPRAYISTVEKKSNGYKVEIMHRGDDVEIYFDRNGQFVRIDD</sequence>
<keyword evidence="3" id="KW-1185">Reference proteome</keyword>
<dbReference type="Gene3D" id="3.40.1420.30">
    <property type="match status" value="3"/>
</dbReference>
<name>A0ABR4XLP2_9PORP</name>
<dbReference type="SUPFAM" id="SSF160574">
    <property type="entry name" value="BT0923-like"/>
    <property type="match status" value="3"/>
</dbReference>
<organism evidence="2 3">
    <name type="scientific">Porphyromonas canoris</name>
    <dbReference type="NCBI Taxonomy" id="36875"/>
    <lineage>
        <taxon>Bacteria</taxon>
        <taxon>Pseudomonadati</taxon>
        <taxon>Bacteroidota</taxon>
        <taxon>Bacteroidia</taxon>
        <taxon>Bacteroidales</taxon>
        <taxon>Porphyromonadaceae</taxon>
        <taxon>Porphyromonas</taxon>
    </lineage>
</organism>
<dbReference type="Pfam" id="PF11396">
    <property type="entry name" value="PepSY_like"/>
    <property type="match status" value="3"/>
</dbReference>
<accession>A0ABR4XLP2</accession>
<feature type="domain" description="Putative beta-lactamase-inhibitor-like PepSY-like" evidence="1">
    <location>
        <begin position="219"/>
        <end position="307"/>
    </location>
</feature>
<feature type="domain" description="Putative beta-lactamase-inhibitor-like PepSY-like" evidence="1">
    <location>
        <begin position="89"/>
        <end position="171"/>
    </location>
</feature>
<feature type="domain" description="Putative beta-lactamase-inhibitor-like PepSY-like" evidence="1">
    <location>
        <begin position="364"/>
        <end position="450"/>
    </location>
</feature>
<proteinExistence type="predicted"/>
<dbReference type="InterPro" id="IPR021533">
    <property type="entry name" value="PepSY-like"/>
</dbReference>
<reference evidence="2 3" key="1">
    <citation type="submission" date="2014-08" db="EMBL/GenBank/DDBJ databases">
        <title>Porphyromonas canoris strain:OH2762 Genome sequencing.</title>
        <authorList>
            <person name="Wallis C."/>
            <person name="Deusch O."/>
            <person name="O'Flynn C."/>
            <person name="Davis I."/>
            <person name="Jospin G."/>
            <person name="Darling A.E."/>
            <person name="Coil D.A."/>
            <person name="Alexiev A."/>
            <person name="Horsfall A."/>
            <person name="Kirkwood N."/>
            <person name="Harris S."/>
            <person name="Eisen J.A."/>
        </authorList>
    </citation>
    <scope>NUCLEOTIDE SEQUENCE [LARGE SCALE GENOMIC DNA]</scope>
    <source>
        <strain evidence="3">COT-108 OH2762</strain>
    </source>
</reference>
<evidence type="ECO:0000313" key="2">
    <source>
        <dbReference type="EMBL" id="KGN92547.1"/>
    </source>
</evidence>
<protein>
    <recommendedName>
        <fullName evidence="1">Putative beta-lactamase-inhibitor-like PepSY-like domain-containing protein</fullName>
    </recommendedName>
</protein>
<evidence type="ECO:0000313" key="3">
    <source>
        <dbReference type="Proteomes" id="UP000030101"/>
    </source>
</evidence>
<dbReference type="PROSITE" id="PS51257">
    <property type="entry name" value="PROKAR_LIPOPROTEIN"/>
    <property type="match status" value="1"/>
</dbReference>
<dbReference type="Proteomes" id="UP000030101">
    <property type="component" value="Unassembled WGS sequence"/>
</dbReference>
<comment type="caution">
    <text evidence="2">The sequence shown here is derived from an EMBL/GenBank/DDBJ whole genome shotgun (WGS) entry which is preliminary data.</text>
</comment>
<dbReference type="EMBL" id="JQZV01000009">
    <property type="protein sequence ID" value="KGN92547.1"/>
    <property type="molecule type" value="Genomic_DNA"/>
</dbReference>
<evidence type="ECO:0000259" key="1">
    <source>
        <dbReference type="Pfam" id="PF11396"/>
    </source>
</evidence>